<protein>
    <submittedName>
        <fullName evidence="2">DUF2214 family protein</fullName>
    </submittedName>
</protein>
<keyword evidence="1" id="KW-0472">Membrane</keyword>
<dbReference type="RefSeq" id="WP_165033543.1">
    <property type="nucleotide sequence ID" value="NZ_JAAKZF010000083.1"/>
</dbReference>
<evidence type="ECO:0000313" key="2">
    <source>
        <dbReference type="EMBL" id="NGO55185.1"/>
    </source>
</evidence>
<dbReference type="InterPro" id="IPR018706">
    <property type="entry name" value="DUF2214_membrane"/>
</dbReference>
<dbReference type="Proteomes" id="UP001642900">
    <property type="component" value="Unassembled WGS sequence"/>
</dbReference>
<comment type="caution">
    <text evidence="2">The sequence shown here is derived from an EMBL/GenBank/DDBJ whole genome shotgun (WGS) entry which is preliminary data.</text>
</comment>
<gene>
    <name evidence="2" type="ORF">G6N73_29570</name>
</gene>
<sequence>MATDLVLAIFHHFLAFLLASVLATEWTLIRPGLGGRNLALLGRLDAAYGGIAGALIAIGVLRVFFGLKGWEYYVYNTMFWAKMASLAAVGLLSMGPTARIIRWRRAAADPAYTVPDAEIETARSYIKVQIVGFALILTFAATMARGIGY</sequence>
<keyword evidence="3" id="KW-1185">Reference proteome</keyword>
<feature type="transmembrane region" description="Helical" evidence="1">
    <location>
        <begin position="47"/>
        <end position="65"/>
    </location>
</feature>
<keyword evidence="1" id="KW-1133">Transmembrane helix</keyword>
<feature type="transmembrane region" description="Helical" evidence="1">
    <location>
        <begin position="125"/>
        <end position="144"/>
    </location>
</feature>
<proteinExistence type="predicted"/>
<dbReference type="EMBL" id="JAAKZF010000083">
    <property type="protein sequence ID" value="NGO55185.1"/>
    <property type="molecule type" value="Genomic_DNA"/>
</dbReference>
<feature type="transmembrane region" description="Helical" evidence="1">
    <location>
        <begin position="72"/>
        <end position="94"/>
    </location>
</feature>
<accession>A0A6G4WK51</accession>
<evidence type="ECO:0000256" key="1">
    <source>
        <dbReference type="SAM" id="Phobius"/>
    </source>
</evidence>
<keyword evidence="1" id="KW-0812">Transmembrane</keyword>
<name>A0A6G4WK51_9HYPH</name>
<evidence type="ECO:0000313" key="3">
    <source>
        <dbReference type="Proteomes" id="UP001642900"/>
    </source>
</evidence>
<dbReference type="Pfam" id="PF09980">
    <property type="entry name" value="DUF2214"/>
    <property type="match status" value="1"/>
</dbReference>
<dbReference type="AlphaFoldDB" id="A0A6G4WK51"/>
<organism evidence="2 3">
    <name type="scientific">Allomesorhizobium camelthorni</name>
    <dbReference type="NCBI Taxonomy" id="475069"/>
    <lineage>
        <taxon>Bacteria</taxon>
        <taxon>Pseudomonadati</taxon>
        <taxon>Pseudomonadota</taxon>
        <taxon>Alphaproteobacteria</taxon>
        <taxon>Hyphomicrobiales</taxon>
        <taxon>Phyllobacteriaceae</taxon>
        <taxon>Allomesorhizobium</taxon>
    </lineage>
</organism>
<reference evidence="2 3" key="1">
    <citation type="submission" date="2020-02" db="EMBL/GenBank/DDBJ databases">
        <title>Genome sequence of strain CCNWXJ40-4.</title>
        <authorList>
            <person name="Gao J."/>
            <person name="Sun J."/>
        </authorList>
    </citation>
    <scope>NUCLEOTIDE SEQUENCE [LARGE SCALE GENOMIC DNA]</scope>
    <source>
        <strain evidence="2 3">CCNWXJ 40-4</strain>
    </source>
</reference>